<evidence type="ECO:0000313" key="1">
    <source>
        <dbReference type="EMBL" id="CDS20330.1"/>
    </source>
</evidence>
<reference evidence="3" key="3">
    <citation type="submission" date="2020-10" db="UniProtKB">
        <authorList>
            <consortium name="WormBaseParasite"/>
        </authorList>
    </citation>
    <scope>IDENTIFICATION</scope>
</reference>
<protein>
    <submittedName>
        <fullName evidence="1 3">Expressed protein</fullName>
    </submittedName>
</protein>
<dbReference type="WBParaSite" id="EgrG_000254900">
    <property type="protein sequence ID" value="EgrG_000254900"/>
    <property type="gene ID" value="EgrG_000254900"/>
</dbReference>
<organism evidence="1">
    <name type="scientific">Echinococcus granulosus</name>
    <name type="common">Hydatid tapeworm</name>
    <dbReference type="NCBI Taxonomy" id="6210"/>
    <lineage>
        <taxon>Eukaryota</taxon>
        <taxon>Metazoa</taxon>
        <taxon>Spiralia</taxon>
        <taxon>Lophotrochozoa</taxon>
        <taxon>Platyhelminthes</taxon>
        <taxon>Cestoda</taxon>
        <taxon>Eucestoda</taxon>
        <taxon>Cyclophyllidea</taxon>
        <taxon>Taeniidae</taxon>
        <taxon>Echinococcus</taxon>
        <taxon>Echinococcus granulosus group</taxon>
    </lineage>
</organism>
<dbReference type="AlphaFoldDB" id="A0A068WJT1"/>
<name>A0A068WJT1_ECHGR</name>
<accession>A0A068WJT1</accession>
<evidence type="ECO:0000313" key="3">
    <source>
        <dbReference type="WBParaSite" id="EgrG_000254900"/>
    </source>
</evidence>
<gene>
    <name evidence="1" type="ORF">EgrG_000254900</name>
</gene>
<reference evidence="1 2" key="1">
    <citation type="journal article" date="2013" name="Nature">
        <title>The genomes of four tapeworm species reveal adaptations to parasitism.</title>
        <authorList>
            <person name="Tsai I.J."/>
            <person name="Zarowiecki M."/>
            <person name="Holroyd N."/>
            <person name="Garciarrubio A."/>
            <person name="Sanchez-Flores A."/>
            <person name="Brooks K.L."/>
            <person name="Tracey A."/>
            <person name="Bobes R.J."/>
            <person name="Fragoso G."/>
            <person name="Sciutto E."/>
            <person name="Aslett M."/>
            <person name="Beasley H."/>
            <person name="Bennett H.M."/>
            <person name="Cai J."/>
            <person name="Camicia F."/>
            <person name="Clark R."/>
            <person name="Cucher M."/>
            <person name="De Silva N."/>
            <person name="Day T.A."/>
            <person name="Deplazes P."/>
            <person name="Estrada K."/>
            <person name="Fernandez C."/>
            <person name="Holland P.W."/>
            <person name="Hou J."/>
            <person name="Hu S."/>
            <person name="Huckvale T."/>
            <person name="Hung S.S."/>
            <person name="Kamenetzky L."/>
            <person name="Keane J.A."/>
            <person name="Kiss F."/>
            <person name="Koziol U."/>
            <person name="Lambert O."/>
            <person name="Liu K."/>
            <person name="Luo X."/>
            <person name="Luo Y."/>
            <person name="Macchiaroli N."/>
            <person name="Nichol S."/>
            <person name="Paps J."/>
            <person name="Parkinson J."/>
            <person name="Pouchkina-Stantcheva N."/>
            <person name="Riddiford N."/>
            <person name="Rosenzvit M."/>
            <person name="Salinas G."/>
            <person name="Wasmuth J.D."/>
            <person name="Zamanian M."/>
            <person name="Zheng Y."/>
            <person name="Cai X."/>
            <person name="Soberon X."/>
            <person name="Olson P.D."/>
            <person name="Laclette J.P."/>
            <person name="Brehm K."/>
            <person name="Berriman M."/>
            <person name="Garciarrubio A."/>
            <person name="Bobes R.J."/>
            <person name="Fragoso G."/>
            <person name="Sanchez-Flores A."/>
            <person name="Estrada K."/>
            <person name="Cevallos M.A."/>
            <person name="Morett E."/>
            <person name="Gonzalez V."/>
            <person name="Portillo T."/>
            <person name="Ochoa-Leyva A."/>
            <person name="Jose M.V."/>
            <person name="Sciutto E."/>
            <person name="Landa A."/>
            <person name="Jimenez L."/>
            <person name="Valdes V."/>
            <person name="Carrero J.C."/>
            <person name="Larralde C."/>
            <person name="Morales-Montor J."/>
            <person name="Limon-Lason J."/>
            <person name="Soberon X."/>
            <person name="Laclette J.P."/>
        </authorList>
    </citation>
    <scope>NUCLEOTIDE SEQUENCE [LARGE SCALE GENOMIC DNA]</scope>
</reference>
<sequence>MGTAIDCHDRTRVMVQFRASIVIPEVVISPTGMEENFVMGMAPWSRSAVGKPFGSPPSPAPLIPPPYPLLLPRPPRFVDICNCVDIDPSIFSTFFENVLFKKSYFCSWG</sequence>
<proteinExistence type="predicted"/>
<reference evidence="1" key="2">
    <citation type="submission" date="2014-06" db="EMBL/GenBank/DDBJ databases">
        <authorList>
            <person name="Aslett M."/>
        </authorList>
    </citation>
    <scope>NUCLEOTIDE SEQUENCE</scope>
</reference>
<evidence type="ECO:0000313" key="2">
    <source>
        <dbReference type="Proteomes" id="UP000492820"/>
    </source>
</evidence>
<dbReference type="Proteomes" id="UP000492820">
    <property type="component" value="Unassembled WGS sequence"/>
</dbReference>
<dbReference type="EMBL" id="LK028580">
    <property type="protein sequence ID" value="CDS20330.1"/>
    <property type="molecule type" value="Genomic_DNA"/>
</dbReference>